<gene>
    <name evidence="4" type="ORF">RQM59_08770</name>
</gene>
<dbReference type="SMART" id="SM00028">
    <property type="entry name" value="TPR"/>
    <property type="match status" value="4"/>
</dbReference>
<keyword evidence="4" id="KW-0808">Transferase</keyword>
<dbReference type="InterPro" id="IPR019734">
    <property type="entry name" value="TPR_rpt"/>
</dbReference>
<sequence length="781" mass="89989">MAKKIYISVLFILIGLRFGISQETRQYNRPFEVSLKVIDKNTQKPIENAEVTINGELFRYRPNFGTYRITARRGDELVIVHPDFETVFYTIKNDEDIKVEVKEFYGNRRSRKGNKRVEKSYFRMSVSEEPKVDEYNVNLDSAKYYKEKNIDKSLSFIEDILAEKETNNRNAATYTTLGNIYFYWKQYDLAIANYVNSLNYKYSANTNILLGQTYVVSKNYTLAETTFDEVLNKKLTKYESILTYEGLGDAFFGLKEYPKSKESYQKGLKIATDNDIKSKITDLNSKIGEVYGAEGNLIQAKKSFTNSINSAKTENLKRSLKVQDKVADFYNSNSQFDDEIQLRKITLNDILEKDSISIDYDANDRPIFNGAVTKQQKLSNLEGFISFDGLEISQQDSLLTFSSSANTITPQSLNYKIGRAYTQKEDYQKAIPYLQNSINNPGRPDNLEIKKDATRKLSETFATVGDYDKALKSYQDYVALVDKAYIRKEQEIAQAKRFARKIADNQNRIASLEKDKAFKSTKIDLAYKDQQLSEERNRNQLILIYSLIAGLIGLVTVASLLFRSNRQQKLANNLLALKSMRSQMNPHFIFNALNSVNSFIAVNDERNANRYLSEFSVLMRSVLENSDEDFIPLSKEIELLELYVKLEHNRFKDKFNYTVDVDKEIDLDQFSIPPMLLQPYIENAIWHGLRYKKEMGKLSINISQKDVDTVQICIQDDGVGRKKSMALKTKNQLKQKSKGMSTIKNRVAILNDMYEDRISVQVSDLFDTGEGTKVELLLRKN</sequence>
<keyword evidence="2" id="KW-0472">Membrane</keyword>
<name>A0ABU3LFN8_9FLAO</name>
<evidence type="ECO:0000256" key="2">
    <source>
        <dbReference type="SAM" id="Phobius"/>
    </source>
</evidence>
<organism evidence="4 5">
    <name type="scientific">Asprobacillus argus</name>
    <dbReference type="NCBI Taxonomy" id="3076534"/>
    <lineage>
        <taxon>Bacteria</taxon>
        <taxon>Pseudomonadati</taxon>
        <taxon>Bacteroidota</taxon>
        <taxon>Flavobacteriia</taxon>
        <taxon>Flavobacteriales</taxon>
        <taxon>Flavobacteriaceae</taxon>
        <taxon>Asprobacillus</taxon>
    </lineage>
</organism>
<dbReference type="Proteomes" id="UP001257277">
    <property type="component" value="Unassembled WGS sequence"/>
</dbReference>
<dbReference type="EMBL" id="JAVTTO010000003">
    <property type="protein sequence ID" value="MDT7832470.1"/>
    <property type="molecule type" value="Genomic_DNA"/>
</dbReference>
<evidence type="ECO:0000259" key="3">
    <source>
        <dbReference type="Pfam" id="PF06580"/>
    </source>
</evidence>
<evidence type="ECO:0000313" key="4">
    <source>
        <dbReference type="EMBL" id="MDT7832470.1"/>
    </source>
</evidence>
<dbReference type="GO" id="GO:0016301">
    <property type="term" value="F:kinase activity"/>
    <property type="evidence" value="ECO:0007669"/>
    <property type="project" value="UniProtKB-KW"/>
</dbReference>
<dbReference type="InterPro" id="IPR050640">
    <property type="entry name" value="Bact_2-comp_sensor_kinase"/>
</dbReference>
<dbReference type="Pfam" id="PF06580">
    <property type="entry name" value="His_kinase"/>
    <property type="match status" value="1"/>
</dbReference>
<dbReference type="PROSITE" id="PS50005">
    <property type="entry name" value="TPR"/>
    <property type="match status" value="1"/>
</dbReference>
<dbReference type="SUPFAM" id="SSF48452">
    <property type="entry name" value="TPR-like"/>
    <property type="match status" value="2"/>
</dbReference>
<feature type="domain" description="Signal transduction histidine kinase internal region" evidence="3">
    <location>
        <begin position="577"/>
        <end position="655"/>
    </location>
</feature>
<reference evidence="4 5" key="1">
    <citation type="submission" date="2023-09" db="EMBL/GenBank/DDBJ databases">
        <title>Novel taxa isolated from Blanes Bay.</title>
        <authorList>
            <person name="Rey-Velasco X."/>
            <person name="Lucena T."/>
        </authorList>
    </citation>
    <scope>NUCLEOTIDE SEQUENCE [LARGE SCALE GENOMIC DNA]</scope>
    <source>
        <strain evidence="4 5">S356</strain>
    </source>
</reference>
<keyword evidence="2" id="KW-0812">Transmembrane</keyword>
<proteinExistence type="predicted"/>
<keyword evidence="5" id="KW-1185">Reference proteome</keyword>
<evidence type="ECO:0000313" key="5">
    <source>
        <dbReference type="Proteomes" id="UP001257277"/>
    </source>
</evidence>
<dbReference type="InterPro" id="IPR011990">
    <property type="entry name" value="TPR-like_helical_dom_sf"/>
</dbReference>
<dbReference type="RefSeq" id="WP_349241730.1">
    <property type="nucleotide sequence ID" value="NZ_JAVTTO010000003.1"/>
</dbReference>
<comment type="caution">
    <text evidence="4">The sequence shown here is derived from an EMBL/GenBank/DDBJ whole genome shotgun (WGS) entry which is preliminary data.</text>
</comment>
<feature type="repeat" description="TPR" evidence="1">
    <location>
        <begin position="241"/>
        <end position="274"/>
    </location>
</feature>
<evidence type="ECO:0000256" key="1">
    <source>
        <dbReference type="PROSITE-ProRule" id="PRU00339"/>
    </source>
</evidence>
<dbReference type="Gene3D" id="1.25.40.10">
    <property type="entry name" value="Tetratricopeptide repeat domain"/>
    <property type="match status" value="2"/>
</dbReference>
<keyword evidence="4" id="KW-0418">Kinase</keyword>
<dbReference type="PANTHER" id="PTHR34220:SF7">
    <property type="entry name" value="SENSOR HISTIDINE KINASE YPDA"/>
    <property type="match status" value="1"/>
</dbReference>
<dbReference type="InterPro" id="IPR036890">
    <property type="entry name" value="HATPase_C_sf"/>
</dbReference>
<keyword evidence="1" id="KW-0802">TPR repeat</keyword>
<dbReference type="Pfam" id="PF13181">
    <property type="entry name" value="TPR_8"/>
    <property type="match status" value="1"/>
</dbReference>
<feature type="transmembrane region" description="Helical" evidence="2">
    <location>
        <begin position="542"/>
        <end position="562"/>
    </location>
</feature>
<accession>A0ABU3LFN8</accession>
<dbReference type="InterPro" id="IPR010559">
    <property type="entry name" value="Sig_transdc_His_kin_internal"/>
</dbReference>
<dbReference type="PANTHER" id="PTHR34220">
    <property type="entry name" value="SENSOR HISTIDINE KINASE YPDA"/>
    <property type="match status" value="1"/>
</dbReference>
<keyword evidence="2" id="KW-1133">Transmembrane helix</keyword>
<dbReference type="Gene3D" id="3.30.565.10">
    <property type="entry name" value="Histidine kinase-like ATPase, C-terminal domain"/>
    <property type="match status" value="1"/>
</dbReference>
<protein>
    <submittedName>
        <fullName evidence="4">Histidine kinase</fullName>
    </submittedName>
</protein>
<dbReference type="SUPFAM" id="SSF55874">
    <property type="entry name" value="ATPase domain of HSP90 chaperone/DNA topoisomerase II/histidine kinase"/>
    <property type="match status" value="1"/>
</dbReference>